<evidence type="ECO:0000313" key="3">
    <source>
        <dbReference type="EMBL" id="KAF4405278.1"/>
    </source>
</evidence>
<evidence type="ECO:0000256" key="1">
    <source>
        <dbReference type="ARBA" id="ARBA00023235"/>
    </source>
</evidence>
<dbReference type="InterPro" id="IPR050417">
    <property type="entry name" value="Sugar_Epim/Isomerase"/>
</dbReference>
<dbReference type="EMBL" id="WHPN01000423">
    <property type="protein sequence ID" value="KAF4405278.1"/>
    <property type="molecule type" value="Genomic_DNA"/>
</dbReference>
<protein>
    <submittedName>
        <fullName evidence="3">Sugar phosphate isomerase/epimerase</fullName>
    </submittedName>
</protein>
<dbReference type="Proteomes" id="UP000621266">
    <property type="component" value="Unassembled WGS sequence"/>
</dbReference>
<keyword evidence="1 3" id="KW-0413">Isomerase</keyword>
<evidence type="ECO:0000313" key="4">
    <source>
        <dbReference type="Proteomes" id="UP000621266"/>
    </source>
</evidence>
<dbReference type="GO" id="GO:0016853">
    <property type="term" value="F:isomerase activity"/>
    <property type="evidence" value="ECO:0007669"/>
    <property type="project" value="UniProtKB-KW"/>
</dbReference>
<reference evidence="3 4" key="1">
    <citation type="submission" date="2019-10" db="EMBL/GenBank/DDBJ databases">
        <title>Streptomyces tenebrisbrunneis sp.nov., an endogenous actinomycete isolated from of Lycium ruthenicum.</title>
        <authorList>
            <person name="Ma L."/>
        </authorList>
    </citation>
    <scope>NUCLEOTIDE SEQUENCE [LARGE SCALE GENOMIC DNA]</scope>
    <source>
        <strain evidence="3 4">TRM 66187</strain>
    </source>
</reference>
<dbReference type="RefSeq" id="WP_098754790.1">
    <property type="nucleotide sequence ID" value="NZ_WHPN01000423.1"/>
</dbReference>
<proteinExistence type="predicted"/>
<gene>
    <name evidence="3" type="ORF">GCU69_31155</name>
</gene>
<feature type="domain" description="Xylose isomerase-like TIM barrel" evidence="2">
    <location>
        <begin position="21"/>
        <end position="263"/>
    </location>
</feature>
<dbReference type="SUPFAM" id="SSF51658">
    <property type="entry name" value="Xylose isomerase-like"/>
    <property type="match status" value="1"/>
</dbReference>
<keyword evidence="4" id="KW-1185">Reference proteome</keyword>
<accession>A0ABQ7FDD4</accession>
<sequence>MFTTACQEQLLPGDTLQQKWEFAVSAGYDAVELRGKGDFHFRDRLPELRRARADGVVMPTVCVDMLHFFGAFDEELRRDAIEQMKSQLSVIAEIGGTGAQTPASYGMFSRRLPPFTPPRDEAADREVLLAGLAELGEHARREGVTLFLEPLNRYEDHMVNRLEQAAGLIRTVGLDSVRIGIDSYHMNIEEADPAAAIVAAAPYIGHAQVSDSNRFQPGAGHLDWSAWLGALDAAGYRGHLALECRLTGDPAEAVRSVPSFLRRAAA</sequence>
<organism evidence="3 4">
    <name type="scientific">Streptomyces lycii</name>
    <dbReference type="NCBI Taxonomy" id="2654337"/>
    <lineage>
        <taxon>Bacteria</taxon>
        <taxon>Bacillati</taxon>
        <taxon>Actinomycetota</taxon>
        <taxon>Actinomycetes</taxon>
        <taxon>Kitasatosporales</taxon>
        <taxon>Streptomycetaceae</taxon>
        <taxon>Streptomyces</taxon>
    </lineage>
</organism>
<dbReference type="Pfam" id="PF01261">
    <property type="entry name" value="AP_endonuc_2"/>
    <property type="match status" value="1"/>
</dbReference>
<evidence type="ECO:0000259" key="2">
    <source>
        <dbReference type="Pfam" id="PF01261"/>
    </source>
</evidence>
<dbReference type="PANTHER" id="PTHR43489:SF7">
    <property type="entry name" value="3-DEHYDRO-D-GULOSIDE 4-EPIMERASE-RELATED"/>
    <property type="match status" value="1"/>
</dbReference>
<dbReference type="InterPro" id="IPR036237">
    <property type="entry name" value="Xyl_isomerase-like_sf"/>
</dbReference>
<name>A0ABQ7FDD4_9ACTN</name>
<dbReference type="InterPro" id="IPR013022">
    <property type="entry name" value="Xyl_isomerase-like_TIM-brl"/>
</dbReference>
<comment type="caution">
    <text evidence="3">The sequence shown here is derived from an EMBL/GenBank/DDBJ whole genome shotgun (WGS) entry which is preliminary data.</text>
</comment>
<dbReference type="Gene3D" id="3.20.20.150">
    <property type="entry name" value="Divalent-metal-dependent TIM barrel enzymes"/>
    <property type="match status" value="1"/>
</dbReference>
<dbReference type="PANTHER" id="PTHR43489">
    <property type="entry name" value="ISOMERASE"/>
    <property type="match status" value="1"/>
</dbReference>